<reference evidence="1 2" key="1">
    <citation type="submission" date="2021-03" db="EMBL/GenBank/DDBJ databases">
        <title>Antimicrobial resistance genes in bacteria isolated from Japanese honey, and their potential for conferring macrolide and lincosamide resistance in the American foulbrood pathogen Paenibacillus larvae.</title>
        <authorList>
            <person name="Okamoto M."/>
            <person name="Kumagai M."/>
            <person name="Kanamori H."/>
            <person name="Takamatsu D."/>
        </authorList>
    </citation>
    <scope>NUCLEOTIDE SEQUENCE [LARGE SCALE GENOMIC DNA]</scope>
    <source>
        <strain evidence="1 2">J15TS10</strain>
    </source>
</reference>
<keyword evidence="2" id="KW-1185">Reference proteome</keyword>
<accession>A0ABQ4MRR0</accession>
<organism evidence="1 2">
    <name type="scientific">Paenibacillus woosongensis</name>
    <dbReference type="NCBI Taxonomy" id="307580"/>
    <lineage>
        <taxon>Bacteria</taxon>
        <taxon>Bacillati</taxon>
        <taxon>Bacillota</taxon>
        <taxon>Bacilli</taxon>
        <taxon>Bacillales</taxon>
        <taxon>Paenibacillaceae</taxon>
        <taxon>Paenibacillus</taxon>
    </lineage>
</organism>
<evidence type="ECO:0000313" key="1">
    <source>
        <dbReference type="EMBL" id="GIP58686.1"/>
    </source>
</evidence>
<sequence>MQLSELEAVKEALKEALDIVNSISLTLNIPAQEEEHKQDEVLTINELRERLKCGKNHVYDIIEQPGCPVYNLGGERQNRVIWGEFIEWFRNQYRVN</sequence>
<dbReference type="RefSeq" id="WP_213591066.1">
    <property type="nucleotide sequence ID" value="NZ_BOSM01000003.1"/>
</dbReference>
<gene>
    <name evidence="1" type="ORF">J15TS10_25000</name>
</gene>
<dbReference type="EMBL" id="BOSM01000003">
    <property type="protein sequence ID" value="GIP58686.1"/>
    <property type="molecule type" value="Genomic_DNA"/>
</dbReference>
<evidence type="ECO:0008006" key="3">
    <source>
        <dbReference type="Google" id="ProtNLM"/>
    </source>
</evidence>
<dbReference type="Proteomes" id="UP000681290">
    <property type="component" value="Unassembled WGS sequence"/>
</dbReference>
<proteinExistence type="predicted"/>
<evidence type="ECO:0000313" key="2">
    <source>
        <dbReference type="Proteomes" id="UP000681290"/>
    </source>
</evidence>
<name>A0ABQ4MRR0_9BACL</name>
<comment type="caution">
    <text evidence="1">The sequence shown here is derived from an EMBL/GenBank/DDBJ whole genome shotgun (WGS) entry which is preliminary data.</text>
</comment>
<protein>
    <recommendedName>
        <fullName evidence="3">DNA-binding protein</fullName>
    </recommendedName>
</protein>